<reference evidence="3 4" key="1">
    <citation type="submission" date="2016-05" db="EMBL/GenBank/DDBJ databases">
        <authorList>
            <person name="Lavstsen T."/>
            <person name="Jespersen J.S."/>
        </authorList>
    </citation>
    <scope>NUCLEOTIDE SEQUENCE [LARGE SCALE GENOMIC DNA]</scope>
    <source>
        <strain evidence="3 4">B7-9</strain>
    </source>
</reference>
<dbReference type="InterPro" id="IPR036105">
    <property type="entry name" value="DiNase_FeMo-co_biosyn_sf"/>
</dbReference>
<dbReference type="PANTHER" id="PTHR33937:SF2">
    <property type="entry name" value="DINITROGENASE IRON-MOLYBDENUM COFACTOR BIOSYNTHESIS DOMAIN-CONTAINING PROTEIN"/>
    <property type="match status" value="1"/>
</dbReference>
<feature type="domain" description="Dinitrogenase iron-molybdenum cofactor biosynthesis" evidence="2">
    <location>
        <begin position="9"/>
        <end position="52"/>
    </location>
</feature>
<protein>
    <recommendedName>
        <fullName evidence="2">Dinitrogenase iron-molybdenum cofactor biosynthesis domain-containing protein</fullName>
    </recommendedName>
</protein>
<dbReference type="SUPFAM" id="SSF53146">
    <property type="entry name" value="Nitrogenase accessory factor-like"/>
    <property type="match status" value="1"/>
</dbReference>
<dbReference type="AlphaFoldDB" id="A0A2H3KWR0"/>
<dbReference type="InterPro" id="IPR051840">
    <property type="entry name" value="NifX/NifY_domain"/>
</dbReference>
<dbReference type="Proteomes" id="UP000220922">
    <property type="component" value="Unassembled WGS sequence"/>
</dbReference>
<dbReference type="Gene3D" id="3.30.420.130">
    <property type="entry name" value="Dinitrogenase iron-molybdenum cofactor biosynthesis domain"/>
    <property type="match status" value="1"/>
</dbReference>
<dbReference type="PANTHER" id="PTHR33937">
    <property type="entry name" value="IRON-MOLYBDENUM PROTEIN-RELATED-RELATED"/>
    <property type="match status" value="1"/>
</dbReference>
<dbReference type="EMBL" id="LYXE01000182">
    <property type="protein sequence ID" value="PDV96801.1"/>
    <property type="molecule type" value="Genomic_DNA"/>
</dbReference>
<comment type="caution">
    <text evidence="3">The sequence shown here is derived from an EMBL/GenBank/DDBJ whole genome shotgun (WGS) entry which is preliminary data.</text>
</comment>
<dbReference type="Pfam" id="PF02579">
    <property type="entry name" value="Nitro_FeMo-Co"/>
    <property type="match status" value="1"/>
</dbReference>
<evidence type="ECO:0000313" key="3">
    <source>
        <dbReference type="EMBL" id="PDV96801.1"/>
    </source>
</evidence>
<evidence type="ECO:0000259" key="2">
    <source>
        <dbReference type="Pfam" id="PF02579"/>
    </source>
</evidence>
<evidence type="ECO:0000313" key="4">
    <source>
        <dbReference type="Proteomes" id="UP000220922"/>
    </source>
</evidence>
<sequence>MKIAAVTNDGRTISAHFGRARQYLVVTVEDGAVVAREVRDKTACDHSHHGHGHGHGHDHDHDHGHGHDHDHHGDGHGHHHDHDHDHDHASQAIGLSEPGAVAAPPVDQHTSAVSMIADCDVVLSRGMGRGMYNNLQRANLRTVLTDIVPIEAAVHALLAGTLEEHPELVH</sequence>
<dbReference type="RefSeq" id="WP_216361578.1">
    <property type="nucleotide sequence ID" value="NZ_LYXE01000182.1"/>
</dbReference>
<accession>A0A2H3KWR0</accession>
<evidence type="ECO:0000256" key="1">
    <source>
        <dbReference type="SAM" id="MobiDB-lite"/>
    </source>
</evidence>
<proteinExistence type="predicted"/>
<gene>
    <name evidence="3" type="ORF">A9Q02_06155</name>
</gene>
<feature type="region of interest" description="Disordered" evidence="1">
    <location>
        <begin position="41"/>
        <end position="90"/>
    </location>
</feature>
<feature type="compositionally biased region" description="Basic and acidic residues" evidence="1">
    <location>
        <begin position="55"/>
        <end position="89"/>
    </location>
</feature>
<name>A0A2H3KWR0_9CHLR</name>
<keyword evidence="4" id="KW-1185">Reference proteome</keyword>
<dbReference type="InterPro" id="IPR003731">
    <property type="entry name" value="Di-Nase_FeMo-co_biosynth"/>
</dbReference>
<organism evidence="3 4">
    <name type="scientific">Candidatus Chloroploca asiatica</name>
    <dbReference type="NCBI Taxonomy" id="1506545"/>
    <lineage>
        <taxon>Bacteria</taxon>
        <taxon>Bacillati</taxon>
        <taxon>Chloroflexota</taxon>
        <taxon>Chloroflexia</taxon>
        <taxon>Chloroflexales</taxon>
        <taxon>Chloroflexineae</taxon>
        <taxon>Oscillochloridaceae</taxon>
        <taxon>Candidatus Chloroploca</taxon>
    </lineage>
</organism>